<dbReference type="Proteomes" id="UP000766486">
    <property type="component" value="Unassembled WGS sequence"/>
</dbReference>
<sequence>MMMRVSIALLAAQSLFVSAQELPDISSSTTCEPLSLCYNLTMAGYAFETSQRALPNSPFYTVPSNFSEDLEPGTLLAVEVGTNLTNYTVPAGLTMSRLLYTSTDLNGKVLPASAYIVWPANLPSSQPRCRSSPTLPVVAWAHGTSGLFPACGPSNYRSLQYNFMMPYALALQGMAVIAPDYVGLGLGAFPNGESIPHAYGASPAQANDVANAIIAARKAFSILTDSPFVCAGHSQGGGVAWAFAERQAKQPVPGYRGTVAFAPATDVIGTIAAANDALAGGKFETWVSAALGFVQHSTIAGVTSLYPSFNFTGMTSIVRDRFFNVAAKVQACLPTDSLIFATVPPAELGEPGWTNTFVAQEFRKRTSVGGKEFAGPLLVIAGKADSAVQFETVEKVIEATCDVVNSGNTSSSLEFVSYEAKDHFPVIQASQHYWMDWIKEHLHGTGSSQSRTNNGTTGCTKRNVEAFRNEFSQSSISPNWLVTAAAPMAEWQYSF</sequence>
<dbReference type="SUPFAM" id="SSF53474">
    <property type="entry name" value="alpha/beta-Hydrolases"/>
    <property type="match status" value="1"/>
</dbReference>
<keyword evidence="1" id="KW-0732">Signal</keyword>
<evidence type="ECO:0000313" key="3">
    <source>
        <dbReference type="EMBL" id="VUC26721.1"/>
    </source>
</evidence>
<dbReference type="PANTHER" id="PTHR34853:SF1">
    <property type="entry name" value="LIPASE 5"/>
    <property type="match status" value="1"/>
</dbReference>
<dbReference type="InterPro" id="IPR029058">
    <property type="entry name" value="AB_hydrolase_fold"/>
</dbReference>
<feature type="domain" description="AB hydrolase-1" evidence="2">
    <location>
        <begin position="142"/>
        <end position="327"/>
    </location>
</feature>
<evidence type="ECO:0000313" key="4">
    <source>
        <dbReference type="Proteomes" id="UP000766486"/>
    </source>
</evidence>
<dbReference type="Pfam" id="PF12697">
    <property type="entry name" value="Abhydrolase_6"/>
    <property type="match status" value="1"/>
</dbReference>
<gene>
    <name evidence="3" type="ORF">CLO192961_LOCUS194071</name>
</gene>
<dbReference type="InterPro" id="IPR005152">
    <property type="entry name" value="Lipase_secreted"/>
</dbReference>
<feature type="signal peptide" evidence="1">
    <location>
        <begin position="1"/>
        <end position="19"/>
    </location>
</feature>
<dbReference type="EMBL" id="CABFNS010000755">
    <property type="protein sequence ID" value="VUC26721.1"/>
    <property type="molecule type" value="Genomic_DNA"/>
</dbReference>
<dbReference type="PANTHER" id="PTHR34853">
    <property type="match status" value="1"/>
</dbReference>
<evidence type="ECO:0000256" key="1">
    <source>
        <dbReference type="SAM" id="SignalP"/>
    </source>
</evidence>
<comment type="caution">
    <text evidence="3">The sequence shown here is derived from an EMBL/GenBank/DDBJ whole genome shotgun (WGS) entry which is preliminary data.</text>
</comment>
<feature type="chain" id="PRO_5046250870" description="AB hydrolase-1 domain-containing protein" evidence="1">
    <location>
        <begin position="20"/>
        <end position="495"/>
    </location>
</feature>
<keyword evidence="4" id="KW-1185">Reference proteome</keyword>
<protein>
    <recommendedName>
        <fullName evidence="2">AB hydrolase-1 domain-containing protein</fullName>
    </recommendedName>
</protein>
<dbReference type="Gene3D" id="3.40.50.1820">
    <property type="entry name" value="alpha/beta hydrolase"/>
    <property type="match status" value="2"/>
</dbReference>
<proteinExistence type="predicted"/>
<name>A0ABY6U6W7_BIOOC</name>
<organism evidence="3 4">
    <name type="scientific">Bionectria ochroleuca</name>
    <name type="common">Gliocladium roseum</name>
    <dbReference type="NCBI Taxonomy" id="29856"/>
    <lineage>
        <taxon>Eukaryota</taxon>
        <taxon>Fungi</taxon>
        <taxon>Dikarya</taxon>
        <taxon>Ascomycota</taxon>
        <taxon>Pezizomycotina</taxon>
        <taxon>Sordariomycetes</taxon>
        <taxon>Hypocreomycetidae</taxon>
        <taxon>Hypocreales</taxon>
        <taxon>Bionectriaceae</taxon>
        <taxon>Clonostachys</taxon>
    </lineage>
</organism>
<evidence type="ECO:0000259" key="2">
    <source>
        <dbReference type="Pfam" id="PF12697"/>
    </source>
</evidence>
<reference evidence="3 4" key="1">
    <citation type="submission" date="2019-06" db="EMBL/GenBank/DDBJ databases">
        <authorList>
            <person name="Broberg M."/>
        </authorList>
    </citation>
    <scope>NUCLEOTIDE SEQUENCE [LARGE SCALE GENOMIC DNA]</scope>
</reference>
<accession>A0ABY6U6W7</accession>
<dbReference type="InterPro" id="IPR000073">
    <property type="entry name" value="AB_hydrolase_1"/>
</dbReference>